<dbReference type="Proteomes" id="UP000886998">
    <property type="component" value="Unassembled WGS sequence"/>
</dbReference>
<dbReference type="EMBL" id="BMAV01012207">
    <property type="protein sequence ID" value="GFY58682.1"/>
    <property type="molecule type" value="Genomic_DNA"/>
</dbReference>
<dbReference type="AlphaFoldDB" id="A0A8X7C9V6"/>
<evidence type="ECO:0000256" key="1">
    <source>
        <dbReference type="SAM" id="MobiDB-lite"/>
    </source>
</evidence>
<feature type="compositionally biased region" description="Low complexity" evidence="1">
    <location>
        <begin position="64"/>
        <end position="76"/>
    </location>
</feature>
<sequence length="207" mass="22460">MSDSYPEGKISRESYQVVRLVFAPILGLAIDLHVRTASTLAQFPGLRLPREKSSPPIGSYQRVLSSDPRSLFSSPSTTGADTPPLLDPRVPGPERPSRESSVPRLDATPDGDSTPKEGAVCVRIISDLVFCKFTPNPQLAAFFTTREPSDPLLGAVRCDNLTPPHGAYRFNIKKVGGVRDGRLFRASSKNPLLPYGAGSRHPPLRSI</sequence>
<accession>A0A8X7C9V6</accession>
<comment type="caution">
    <text evidence="2">The sequence shown here is derived from an EMBL/GenBank/DDBJ whole genome shotgun (WGS) entry which is preliminary data.</text>
</comment>
<feature type="region of interest" description="Disordered" evidence="1">
    <location>
        <begin position="47"/>
        <end position="116"/>
    </location>
</feature>
<proteinExistence type="predicted"/>
<organism evidence="2 3">
    <name type="scientific">Trichonephila inaurata madagascariensis</name>
    <dbReference type="NCBI Taxonomy" id="2747483"/>
    <lineage>
        <taxon>Eukaryota</taxon>
        <taxon>Metazoa</taxon>
        <taxon>Ecdysozoa</taxon>
        <taxon>Arthropoda</taxon>
        <taxon>Chelicerata</taxon>
        <taxon>Arachnida</taxon>
        <taxon>Araneae</taxon>
        <taxon>Araneomorphae</taxon>
        <taxon>Entelegynae</taxon>
        <taxon>Araneoidea</taxon>
        <taxon>Nephilidae</taxon>
        <taxon>Trichonephila</taxon>
        <taxon>Trichonephila inaurata</taxon>
    </lineage>
</organism>
<evidence type="ECO:0000313" key="3">
    <source>
        <dbReference type="Proteomes" id="UP000886998"/>
    </source>
</evidence>
<evidence type="ECO:0000313" key="2">
    <source>
        <dbReference type="EMBL" id="GFY58682.1"/>
    </source>
</evidence>
<protein>
    <submittedName>
        <fullName evidence="2">Uncharacterized protein</fullName>
    </submittedName>
</protein>
<keyword evidence="3" id="KW-1185">Reference proteome</keyword>
<name>A0A8X7C9V6_9ARAC</name>
<reference evidence="2" key="1">
    <citation type="submission" date="2020-08" db="EMBL/GenBank/DDBJ databases">
        <title>Multicomponent nature underlies the extraordinary mechanical properties of spider dragline silk.</title>
        <authorList>
            <person name="Kono N."/>
            <person name="Nakamura H."/>
            <person name="Mori M."/>
            <person name="Yoshida Y."/>
            <person name="Ohtoshi R."/>
            <person name="Malay A.D."/>
            <person name="Moran D.A.P."/>
            <person name="Tomita M."/>
            <person name="Numata K."/>
            <person name="Arakawa K."/>
        </authorList>
    </citation>
    <scope>NUCLEOTIDE SEQUENCE</scope>
</reference>
<gene>
    <name evidence="2" type="ORF">TNIN_153331</name>
</gene>